<evidence type="ECO:0008006" key="3">
    <source>
        <dbReference type="Google" id="ProtNLM"/>
    </source>
</evidence>
<proteinExistence type="predicted"/>
<sequence>MDICQQPPWIELWQGLECTLCRFEDFHLPIDATDAIVWQVCQDNGLHLITGNRNAEGPRSLEMTIRQRNSAACLPVLTLADPDRILRDFQYAESVVESLFDVLIDPDVFRGTGRLFLP</sequence>
<evidence type="ECO:0000313" key="2">
    <source>
        <dbReference type="Proteomes" id="UP000019140"/>
    </source>
</evidence>
<reference evidence="1 2" key="1">
    <citation type="journal article" date="2014" name="Nature">
        <title>An environmental bacterial taxon with a large and distinct metabolic repertoire.</title>
        <authorList>
            <person name="Wilson M.C."/>
            <person name="Mori T."/>
            <person name="Ruckert C."/>
            <person name="Uria A.R."/>
            <person name="Helf M.J."/>
            <person name="Takada K."/>
            <person name="Gernert C."/>
            <person name="Steffens U.A."/>
            <person name="Heycke N."/>
            <person name="Schmitt S."/>
            <person name="Rinke C."/>
            <person name="Helfrich E.J."/>
            <person name="Brachmann A.O."/>
            <person name="Gurgui C."/>
            <person name="Wakimoto T."/>
            <person name="Kracht M."/>
            <person name="Crusemann M."/>
            <person name="Hentschel U."/>
            <person name="Abe I."/>
            <person name="Matsunaga S."/>
            <person name="Kalinowski J."/>
            <person name="Takeyama H."/>
            <person name="Piel J."/>
        </authorList>
    </citation>
    <scope>NUCLEOTIDE SEQUENCE [LARGE SCALE GENOMIC DNA]</scope>
    <source>
        <strain evidence="2">TSY2</strain>
    </source>
</reference>
<organism evidence="1 2">
    <name type="scientific">Candidatus Entotheonella gemina</name>
    <dbReference type="NCBI Taxonomy" id="1429439"/>
    <lineage>
        <taxon>Bacteria</taxon>
        <taxon>Pseudomonadati</taxon>
        <taxon>Nitrospinota/Tectimicrobiota group</taxon>
        <taxon>Candidatus Tectimicrobiota</taxon>
        <taxon>Candidatus Entotheonellia</taxon>
        <taxon>Candidatus Entotheonellales</taxon>
        <taxon>Candidatus Entotheonellaceae</taxon>
        <taxon>Candidatus Entotheonella</taxon>
    </lineage>
</organism>
<protein>
    <recommendedName>
        <fullName evidence="3">DUF5615 domain-containing protein</fullName>
    </recommendedName>
</protein>
<dbReference type="Proteomes" id="UP000019140">
    <property type="component" value="Unassembled WGS sequence"/>
</dbReference>
<dbReference type="AlphaFoldDB" id="W4LRE3"/>
<gene>
    <name evidence="1" type="ORF">ETSY2_38835</name>
</gene>
<dbReference type="EMBL" id="AZHX01001716">
    <property type="protein sequence ID" value="ETX00558.1"/>
    <property type="molecule type" value="Genomic_DNA"/>
</dbReference>
<comment type="caution">
    <text evidence="1">The sequence shown here is derived from an EMBL/GenBank/DDBJ whole genome shotgun (WGS) entry which is preliminary data.</text>
</comment>
<evidence type="ECO:0000313" key="1">
    <source>
        <dbReference type="EMBL" id="ETX00558.1"/>
    </source>
</evidence>
<name>W4LRE3_9BACT</name>
<keyword evidence="2" id="KW-1185">Reference proteome</keyword>
<dbReference type="HOGENOM" id="CLU_153066_0_0_7"/>
<accession>W4LRE3</accession>